<dbReference type="OrthoDB" id="24847at2"/>
<name>A0A1E3A3G0_9FIRM</name>
<dbReference type="EMBL" id="MEHA01000016">
    <property type="protein sequence ID" value="ODR48653.1"/>
    <property type="molecule type" value="Genomic_DNA"/>
</dbReference>
<dbReference type="EMBL" id="MEHD01000031">
    <property type="protein sequence ID" value="ODR52036.1"/>
    <property type="molecule type" value="Genomic_DNA"/>
</dbReference>
<accession>A0A1E3A3G0</accession>
<dbReference type="Proteomes" id="UP000094271">
    <property type="component" value="Unassembled WGS sequence"/>
</dbReference>
<keyword evidence="8" id="KW-1185">Reference proteome</keyword>
<dbReference type="EC" id="3.1.1.1" evidence="3"/>
<evidence type="ECO:0000313" key="6">
    <source>
        <dbReference type="Proteomes" id="UP000094067"/>
    </source>
</evidence>
<reference evidence="5 8" key="2">
    <citation type="submission" date="2016-08" db="EMBL/GenBank/DDBJ databases">
        <title>Characterization of Isolates of Eisenbergiella tayi Derived from Blood Cultures, Using Whole Genome Sequencing.</title>
        <authorList>
            <person name="Bernier A.-M."/>
            <person name="Burdz T."/>
            <person name="Wiebe D."/>
            <person name="Bernard K."/>
        </authorList>
    </citation>
    <scope>NUCLEOTIDE SEQUENCE [LARGE SCALE GENOMIC DNA]</scope>
    <source>
        <strain evidence="5 8">NML120146</strain>
    </source>
</reference>
<evidence type="ECO:0000313" key="7">
    <source>
        <dbReference type="Proteomes" id="UP000094271"/>
    </source>
</evidence>
<sequence>MKKNIIVPLTDTPLTLLSGITFARVPYWFPFYDYKDLKMDLVLPFRRGGGEKRPLLVWICGGAWLTMERGAHLPWLMNFARSGYVIASVEYRLSNCSHFPSQLEDVKKGIRFLKAHAGEFGIDPEKVIIGGESAGAHLACMAGVTGDRKEFDKGEYLEQSGRVQAVIDYYGPASFTWNPKDTRVKADGEIPDFLRGPSPVNMLLGYDPADDPEKADTAAPLSYISPSAPPFFIAHGTEDVVVSIDNSEALCSVLEMNNVPVEFCAVQGAGHADPRFYQTEMADRIMGFLDGICNRREVTH</sequence>
<dbReference type="PANTHER" id="PTHR48081:SF13">
    <property type="entry name" value="ALPHA_BETA HYDROLASE"/>
    <property type="match status" value="1"/>
</dbReference>
<dbReference type="SUPFAM" id="SSF53474">
    <property type="entry name" value="alpha/beta-Hydrolases"/>
    <property type="match status" value="1"/>
</dbReference>
<dbReference type="EMBL" id="MCGH01000003">
    <property type="protein sequence ID" value="ODM03315.1"/>
    <property type="molecule type" value="Genomic_DNA"/>
</dbReference>
<feature type="domain" description="BD-FAE-like" evidence="2">
    <location>
        <begin position="39"/>
        <end position="252"/>
    </location>
</feature>
<evidence type="ECO:0000313" key="8">
    <source>
        <dbReference type="Proteomes" id="UP000094869"/>
    </source>
</evidence>
<dbReference type="RefSeq" id="WP_069153822.1">
    <property type="nucleotide sequence ID" value="NZ_DAWDRA010000200.1"/>
</dbReference>
<dbReference type="PANTHER" id="PTHR48081">
    <property type="entry name" value="AB HYDROLASE SUPERFAMILY PROTEIN C4A8.06C"/>
    <property type="match status" value="1"/>
</dbReference>
<organism evidence="3 6">
    <name type="scientific">Eisenbergiella tayi</name>
    <dbReference type="NCBI Taxonomy" id="1432052"/>
    <lineage>
        <taxon>Bacteria</taxon>
        <taxon>Bacillati</taxon>
        <taxon>Bacillota</taxon>
        <taxon>Clostridia</taxon>
        <taxon>Lachnospirales</taxon>
        <taxon>Lachnospiraceae</taxon>
        <taxon>Eisenbergiella</taxon>
    </lineage>
</organism>
<evidence type="ECO:0000313" key="5">
    <source>
        <dbReference type="EMBL" id="ODR52036.1"/>
    </source>
</evidence>
<dbReference type="InterPro" id="IPR050300">
    <property type="entry name" value="GDXG_lipolytic_enzyme"/>
</dbReference>
<reference evidence="3 6" key="1">
    <citation type="submission" date="2016-07" db="EMBL/GenBank/DDBJ databases">
        <title>Characterization of isolates of Eisenbergiella tayi derived from blood cultures, using whole genome sequencing.</title>
        <authorList>
            <person name="Burdz T."/>
            <person name="Wiebe D."/>
            <person name="Huynh C."/>
            <person name="Bernard K."/>
        </authorList>
    </citation>
    <scope>NUCLEOTIDE SEQUENCE [LARGE SCALE GENOMIC DNA]</scope>
    <source>
        <strain evidence="3 6">NML 110608</strain>
    </source>
</reference>
<dbReference type="Pfam" id="PF20434">
    <property type="entry name" value="BD-FAE"/>
    <property type="match status" value="1"/>
</dbReference>
<keyword evidence="1 3" id="KW-0378">Hydrolase</keyword>
<dbReference type="GO" id="GO:0106435">
    <property type="term" value="F:carboxylesterase activity"/>
    <property type="evidence" value="ECO:0007669"/>
    <property type="project" value="UniProtKB-EC"/>
</dbReference>
<evidence type="ECO:0000313" key="3">
    <source>
        <dbReference type="EMBL" id="ODM03315.1"/>
    </source>
</evidence>
<gene>
    <name evidence="3" type="primary">nlhH_7</name>
    <name evidence="4" type="ORF">BEI59_19890</name>
    <name evidence="3" type="ORF">BEI61_04110</name>
    <name evidence="5" type="ORF">BEI63_20110</name>
</gene>
<evidence type="ECO:0000313" key="4">
    <source>
        <dbReference type="EMBL" id="ODR48653.1"/>
    </source>
</evidence>
<dbReference type="Proteomes" id="UP000094067">
    <property type="component" value="Unassembled WGS sequence"/>
</dbReference>
<dbReference type="InterPro" id="IPR049492">
    <property type="entry name" value="BD-FAE-like_dom"/>
</dbReference>
<dbReference type="AlphaFoldDB" id="A0A1E3A3G0"/>
<dbReference type="InterPro" id="IPR029058">
    <property type="entry name" value="AB_hydrolase_fold"/>
</dbReference>
<reference evidence="4 7" key="3">
    <citation type="submission" date="2016-08" db="EMBL/GenBank/DDBJ databases">
        <authorList>
            <person name="Seilhamer J.J."/>
        </authorList>
    </citation>
    <scope>NUCLEOTIDE SEQUENCE [LARGE SCALE GENOMIC DNA]</scope>
    <source>
        <strain evidence="4 7">NML150140-1</strain>
    </source>
</reference>
<protein>
    <submittedName>
        <fullName evidence="3">Carboxylesterase NlhH</fullName>
        <ecNumber evidence="3">3.1.1.1</ecNumber>
    </submittedName>
</protein>
<dbReference type="Proteomes" id="UP000094869">
    <property type="component" value="Unassembled WGS sequence"/>
</dbReference>
<evidence type="ECO:0000256" key="1">
    <source>
        <dbReference type="ARBA" id="ARBA00022801"/>
    </source>
</evidence>
<evidence type="ECO:0000259" key="2">
    <source>
        <dbReference type="Pfam" id="PF20434"/>
    </source>
</evidence>
<dbReference type="Gene3D" id="3.40.50.1820">
    <property type="entry name" value="alpha/beta hydrolase"/>
    <property type="match status" value="1"/>
</dbReference>
<proteinExistence type="predicted"/>
<comment type="caution">
    <text evidence="3">The sequence shown here is derived from an EMBL/GenBank/DDBJ whole genome shotgun (WGS) entry which is preliminary data.</text>
</comment>